<gene>
    <name evidence="1" type="ORF">LS77_009600</name>
</gene>
<dbReference type="RefSeq" id="WP_004083833.1">
    <property type="nucleotide sequence ID" value="NZ_JAERIZ010000042.1"/>
</dbReference>
<name>A0A6D2C496_9HELI</name>
<dbReference type="Proteomes" id="UP000029870">
    <property type="component" value="Unassembled WGS sequence"/>
</dbReference>
<comment type="caution">
    <text evidence="1">The sequence shown here is derived from an EMBL/GenBank/DDBJ whole genome shotgun (WGS) entry which is preliminary data.</text>
</comment>
<sequence length="136" mass="16169">MKNKDFIIKFKDNAELAMASYGYFDRLQWNIEANNNIQMKKRMEKFRTQYAKLHNLDIKKDKDIIQNTEVTLLDILNVEYNNVLGGDFSPTQAKRFFDKYDLLDFYPKFDTKNNKQIQGFHACLFQVIIKLIGKVE</sequence>
<evidence type="ECO:0000313" key="2">
    <source>
        <dbReference type="Proteomes" id="UP000029870"/>
    </source>
</evidence>
<proteinExistence type="predicted"/>
<organism evidence="1 2">
    <name type="scientific">Helicobacter bilis</name>
    <dbReference type="NCBI Taxonomy" id="37372"/>
    <lineage>
        <taxon>Bacteria</taxon>
        <taxon>Pseudomonadati</taxon>
        <taxon>Campylobacterota</taxon>
        <taxon>Epsilonproteobacteria</taxon>
        <taxon>Campylobacterales</taxon>
        <taxon>Helicobacteraceae</taxon>
        <taxon>Helicobacter</taxon>
    </lineage>
</organism>
<accession>A0A6D2C496</accession>
<dbReference type="EMBL" id="JRPH02000036">
    <property type="protein sequence ID" value="TLE03029.1"/>
    <property type="molecule type" value="Genomic_DNA"/>
</dbReference>
<reference evidence="1 2" key="1">
    <citation type="journal article" date="2014" name="Genome Announc.">
        <title>Draft genome sequences of eight enterohepatic helicobacter species isolated from both laboratory and wild rodents.</title>
        <authorList>
            <person name="Sheh A."/>
            <person name="Shen Z."/>
            <person name="Fox J.G."/>
        </authorList>
    </citation>
    <scope>NUCLEOTIDE SEQUENCE [LARGE SCALE GENOMIC DNA]</scope>
    <source>
        <strain evidence="1 2">Missouri</strain>
    </source>
</reference>
<evidence type="ECO:0000313" key="1">
    <source>
        <dbReference type="EMBL" id="TLE03029.1"/>
    </source>
</evidence>
<dbReference type="AlphaFoldDB" id="A0A6D2C496"/>
<dbReference type="GeneID" id="60655533"/>
<protein>
    <submittedName>
        <fullName evidence="1">Uncharacterized protein</fullName>
    </submittedName>
</protein>